<dbReference type="FunFam" id="1.10.8.430:FF:000003">
    <property type="entry name" value="Probable disease resistance protein At5g66910"/>
    <property type="match status" value="1"/>
</dbReference>
<evidence type="ECO:0000256" key="2">
    <source>
        <dbReference type="ARBA" id="ARBA00022614"/>
    </source>
</evidence>
<dbReference type="InterPro" id="IPR042197">
    <property type="entry name" value="Apaf_helical"/>
</dbReference>
<dbReference type="InterPro" id="IPR050905">
    <property type="entry name" value="Plant_NBS-LRR"/>
</dbReference>
<evidence type="ECO:0000256" key="1">
    <source>
        <dbReference type="ARBA" id="ARBA00008894"/>
    </source>
</evidence>
<keyword evidence="3" id="KW-0677">Repeat</keyword>
<dbReference type="EMBL" id="LRBV02000008">
    <property type="status" value="NOT_ANNOTATED_CDS"/>
    <property type="molecule type" value="Genomic_DNA"/>
</dbReference>
<proteinExistence type="inferred from homology"/>
<dbReference type="Gene3D" id="1.10.10.10">
    <property type="entry name" value="Winged helix-like DNA-binding domain superfamily/Winged helix DNA-binding domain"/>
    <property type="match status" value="1"/>
</dbReference>
<comment type="similarity">
    <text evidence="1">Belongs to the disease resistance NB-LRR family.</text>
</comment>
<dbReference type="Gene3D" id="1.10.8.430">
    <property type="entry name" value="Helical domain of apoptotic protease-activating factors"/>
    <property type="match status" value="1"/>
</dbReference>
<dbReference type="Pfam" id="PF23247">
    <property type="entry name" value="LRR_RPS2"/>
    <property type="match status" value="1"/>
</dbReference>
<dbReference type="Proteomes" id="UP000594261">
    <property type="component" value="Chromosome 8"/>
</dbReference>
<dbReference type="InterPro" id="IPR057135">
    <property type="entry name" value="At4g27190-like_LRR"/>
</dbReference>
<dbReference type="Gene3D" id="3.40.50.300">
    <property type="entry name" value="P-loop containing nucleotide triphosphate hydrolases"/>
    <property type="match status" value="1"/>
</dbReference>
<keyword evidence="7" id="KW-0175">Coiled coil</keyword>
<dbReference type="OMA" id="FMNSHIR"/>
<dbReference type="AlphaFoldDB" id="A0A7N2MAK5"/>
<name>A0A7N2MAK5_QUELO</name>
<accession>A0A7N2MAK5</accession>
<dbReference type="InterPro" id="IPR036388">
    <property type="entry name" value="WH-like_DNA-bd_sf"/>
</dbReference>
<dbReference type="SMART" id="SM00382">
    <property type="entry name" value="AAA"/>
    <property type="match status" value="1"/>
</dbReference>
<dbReference type="InterPro" id="IPR003593">
    <property type="entry name" value="AAA+_ATPase"/>
</dbReference>
<dbReference type="GO" id="GO:0005524">
    <property type="term" value="F:ATP binding"/>
    <property type="evidence" value="ECO:0007669"/>
    <property type="project" value="UniProtKB-KW"/>
</dbReference>
<dbReference type="Pfam" id="PF23559">
    <property type="entry name" value="WHD_DRP"/>
    <property type="match status" value="1"/>
</dbReference>
<reference evidence="9" key="2">
    <citation type="submission" date="2021-01" db="UniProtKB">
        <authorList>
            <consortium name="EnsemblPlants"/>
        </authorList>
    </citation>
    <scope>IDENTIFICATION</scope>
</reference>
<dbReference type="InterPro" id="IPR027417">
    <property type="entry name" value="P-loop_NTPase"/>
</dbReference>
<keyword evidence="6" id="KW-0067">ATP-binding</keyword>
<dbReference type="GO" id="GO:0043531">
    <property type="term" value="F:ADP binding"/>
    <property type="evidence" value="ECO:0007669"/>
    <property type="project" value="InterPro"/>
</dbReference>
<dbReference type="FunFam" id="3.40.50.300:FF:001091">
    <property type="entry name" value="Probable disease resistance protein At1g61300"/>
    <property type="match status" value="1"/>
</dbReference>
<evidence type="ECO:0000256" key="7">
    <source>
        <dbReference type="SAM" id="Coils"/>
    </source>
</evidence>
<keyword evidence="10" id="KW-1185">Reference proteome</keyword>
<feature type="domain" description="AAA+ ATPase" evidence="8">
    <location>
        <begin position="170"/>
        <end position="309"/>
    </location>
</feature>
<sequence>MEVLAAAVGALVVTPAKLLCNCVCSKINTTINVQSNLDDVEKEMKSLTDRRKEIIHETEAAKKEGSQIRAPIITWLEDVKELQPRVNRIHENKPSTCFLNFSKRYKGGREVEEILKNIKRLLKDGKFPQGLVDPTRVPRAVEHIPGPSIQGQTTASKALEKTMKLLSDDRFQRIGIWGLGGVGKTTMVRTLNNELKSTSRNIFGVIIWVTVSKNLDMKQVQTQIALRLNLETKMEESVERMAIRLHHRLMNEEKYLLILDDVWQKLDLDSLGVPQPDVHKGSKIILTTRFMEVCRKMMTDVEVKVDVLNDEEAWQLFSQKAGDVAHLEGIKPFAEAIARECCGLPLAIIIVGAAMRRKTKVELWEDALKELQRSVPSVEGIEDEVYKPLKWSYDSLQGNNTKSCFLYCSLFPEDFSIEVSELVLHWRAEGLIDEQQNYVDSVNRGIALIENLKDSCLLEDGSKKGTVKMHDVVRDVAIWITSSSEDGCKSLVRSKFCLSEISVGEFSNSLKRVSFMNSHIRSLPNCLIQCPEVSTLLLQGSCPFEEIPGRFLLGFETLKVLNLSRTNIRSLPCSILLLGNLCALFLRHCKYIEVVPLLGSLSKLQILDLCGTSIRKLAGEIELLSNLRQLDLSYTRKLKAIPTGIIFRLSCLEVLDVTNSSYQFLVKGEEEGETTFEELIQLDGLLVLSIKLKSIPLLSSDDLSWINRLRRFQILIGPTAYTFLTTHDKSVAVSKIDFTQDSILQLWDISNSLVLKNCSNLNLMLDNLVINTDVGFIGLKSLTIERCTITKSCPVRGLAACCDLLPNLEELTLGHLNRIKSISELFGQLGLRFLKLKSIEVRGSSEMKYLLSCGHIIQTLPNLEVIKVSFCWALKELFNYDSGQNMAPDPVVPKLRTLQLEDLFSLRILGSLRRLPFTIQNTGTIKEIKGESEWWDALLWDDDETKTSLLPYFHPAMRVSQLLRQDKLGWDEEKLNSLFDELSAKAIQRPPISGVTNETPLHLFAQCQFAKAIWFSNNWSIRPDQWNLSSTAHLVDLIMTPPPELVVIPAVQVFGALATDQIWRSRNAVIFEGAKIDMKKIQTQLLCRFEEHLASRNLVITMEHTVRTERWIRPEQGVIKINCNAAVSQNRPYVAIVARDWRVTLVFPMSKRVETIIPLQAEAEAIYWATQQALKLGA</sequence>
<evidence type="ECO:0000256" key="6">
    <source>
        <dbReference type="ARBA" id="ARBA00022840"/>
    </source>
</evidence>
<organism evidence="9 10">
    <name type="scientific">Quercus lobata</name>
    <name type="common">Valley oak</name>
    <dbReference type="NCBI Taxonomy" id="97700"/>
    <lineage>
        <taxon>Eukaryota</taxon>
        <taxon>Viridiplantae</taxon>
        <taxon>Streptophyta</taxon>
        <taxon>Embryophyta</taxon>
        <taxon>Tracheophyta</taxon>
        <taxon>Spermatophyta</taxon>
        <taxon>Magnoliopsida</taxon>
        <taxon>eudicotyledons</taxon>
        <taxon>Gunneridae</taxon>
        <taxon>Pentapetalae</taxon>
        <taxon>rosids</taxon>
        <taxon>fabids</taxon>
        <taxon>Fagales</taxon>
        <taxon>Fagaceae</taxon>
        <taxon>Quercus</taxon>
    </lineage>
</organism>
<dbReference type="FunCoup" id="A0A7N2MAK5">
    <property type="interactions" value="18"/>
</dbReference>
<reference evidence="9 10" key="1">
    <citation type="journal article" date="2016" name="G3 (Bethesda)">
        <title>First Draft Assembly and Annotation of the Genome of a California Endemic Oak Quercus lobata Nee (Fagaceae).</title>
        <authorList>
            <person name="Sork V.L."/>
            <person name="Fitz-Gibbon S.T."/>
            <person name="Puiu D."/>
            <person name="Crepeau M."/>
            <person name="Gugger P.F."/>
            <person name="Sherman R."/>
            <person name="Stevens K."/>
            <person name="Langley C.H."/>
            <person name="Pellegrini M."/>
            <person name="Salzberg S.L."/>
        </authorList>
    </citation>
    <scope>NUCLEOTIDE SEQUENCE [LARGE SCALE GENOMIC DNA]</scope>
    <source>
        <strain evidence="9 10">cv. SW786</strain>
    </source>
</reference>
<evidence type="ECO:0000313" key="10">
    <source>
        <dbReference type="Proteomes" id="UP000594261"/>
    </source>
</evidence>
<evidence type="ECO:0000259" key="8">
    <source>
        <dbReference type="SMART" id="SM00382"/>
    </source>
</evidence>
<dbReference type="GO" id="GO:0006952">
    <property type="term" value="P:defense response"/>
    <property type="evidence" value="ECO:0007669"/>
    <property type="project" value="UniProtKB-KW"/>
</dbReference>
<protein>
    <recommendedName>
        <fullName evidence="8">AAA+ ATPase domain-containing protein</fullName>
    </recommendedName>
</protein>
<dbReference type="EnsemblPlants" id="QL08p013415:mrna">
    <property type="protein sequence ID" value="QL08p013415:mrna"/>
    <property type="gene ID" value="QL08p013415"/>
</dbReference>
<evidence type="ECO:0000256" key="4">
    <source>
        <dbReference type="ARBA" id="ARBA00022741"/>
    </source>
</evidence>
<evidence type="ECO:0000256" key="5">
    <source>
        <dbReference type="ARBA" id="ARBA00022821"/>
    </source>
</evidence>
<dbReference type="Gene3D" id="3.80.10.10">
    <property type="entry name" value="Ribonuclease Inhibitor"/>
    <property type="match status" value="1"/>
</dbReference>
<dbReference type="InterPro" id="IPR032675">
    <property type="entry name" value="LRR_dom_sf"/>
</dbReference>
<dbReference type="InParanoid" id="A0A7N2MAK5"/>
<feature type="coiled-coil region" evidence="7">
    <location>
        <begin position="30"/>
        <end position="64"/>
    </location>
</feature>
<dbReference type="PANTHER" id="PTHR33463:SF202">
    <property type="entry name" value="NB-ARC DOMAIN-CONTAINING PROTEIN"/>
    <property type="match status" value="1"/>
</dbReference>
<dbReference type="FunFam" id="1.10.10.10:FF:000322">
    <property type="entry name" value="Probable disease resistance protein At1g63360"/>
    <property type="match status" value="1"/>
</dbReference>
<dbReference type="SUPFAM" id="SSF52540">
    <property type="entry name" value="P-loop containing nucleoside triphosphate hydrolases"/>
    <property type="match status" value="1"/>
</dbReference>
<dbReference type="PRINTS" id="PR00364">
    <property type="entry name" value="DISEASERSIST"/>
</dbReference>
<evidence type="ECO:0000256" key="3">
    <source>
        <dbReference type="ARBA" id="ARBA00022737"/>
    </source>
</evidence>
<dbReference type="PROSITE" id="PS51450">
    <property type="entry name" value="LRR"/>
    <property type="match status" value="2"/>
</dbReference>
<dbReference type="Gramene" id="QL08p013415:mrna">
    <property type="protein sequence ID" value="QL08p013415:mrna"/>
    <property type="gene ID" value="QL08p013415"/>
</dbReference>
<evidence type="ECO:0000313" key="9">
    <source>
        <dbReference type="EnsemblPlants" id="QL08p013415:mrna"/>
    </source>
</evidence>
<dbReference type="InterPro" id="IPR058922">
    <property type="entry name" value="WHD_DRP"/>
</dbReference>
<dbReference type="SUPFAM" id="SSF52058">
    <property type="entry name" value="L domain-like"/>
    <property type="match status" value="1"/>
</dbReference>
<keyword evidence="2" id="KW-0433">Leucine-rich repeat</keyword>
<dbReference type="InterPro" id="IPR002182">
    <property type="entry name" value="NB-ARC"/>
</dbReference>
<dbReference type="PANTHER" id="PTHR33463">
    <property type="entry name" value="NB-ARC DOMAIN-CONTAINING PROTEIN-RELATED"/>
    <property type="match status" value="1"/>
</dbReference>
<dbReference type="Pfam" id="PF00931">
    <property type="entry name" value="NB-ARC"/>
    <property type="match status" value="1"/>
</dbReference>
<keyword evidence="4" id="KW-0547">Nucleotide-binding</keyword>
<keyword evidence="5" id="KW-0611">Plant defense</keyword>
<dbReference type="InterPro" id="IPR001611">
    <property type="entry name" value="Leu-rich_rpt"/>
</dbReference>